<proteinExistence type="predicted"/>
<sequence length="116" mass="13110">MIQTLLIFQSTGKSGVLAKILFDYCLGMNVRFQPLTLYICSCHANELKVERRDIAMLVISCLESETKEFKLAARSTICRVIIGQETFSLFKCLVYVEYCANNFYSKCVTGAIENAD</sequence>
<name>A0A1J1I4M8_9DIPT</name>
<reference evidence="1 2" key="1">
    <citation type="submission" date="2015-04" db="EMBL/GenBank/DDBJ databases">
        <authorList>
            <person name="Syromyatnikov M.Y."/>
            <person name="Popov V.N."/>
        </authorList>
    </citation>
    <scope>NUCLEOTIDE SEQUENCE [LARGE SCALE GENOMIC DNA]</scope>
</reference>
<gene>
    <name evidence="1" type="ORF">CLUMA_CG008854</name>
</gene>
<keyword evidence="2" id="KW-1185">Reference proteome</keyword>
<dbReference type="Proteomes" id="UP000183832">
    <property type="component" value="Unassembled WGS sequence"/>
</dbReference>
<organism evidence="1 2">
    <name type="scientific">Clunio marinus</name>
    <dbReference type="NCBI Taxonomy" id="568069"/>
    <lineage>
        <taxon>Eukaryota</taxon>
        <taxon>Metazoa</taxon>
        <taxon>Ecdysozoa</taxon>
        <taxon>Arthropoda</taxon>
        <taxon>Hexapoda</taxon>
        <taxon>Insecta</taxon>
        <taxon>Pterygota</taxon>
        <taxon>Neoptera</taxon>
        <taxon>Endopterygota</taxon>
        <taxon>Diptera</taxon>
        <taxon>Nematocera</taxon>
        <taxon>Chironomoidea</taxon>
        <taxon>Chironomidae</taxon>
        <taxon>Clunio</taxon>
    </lineage>
</organism>
<evidence type="ECO:0000313" key="1">
    <source>
        <dbReference type="EMBL" id="CRK95287.1"/>
    </source>
</evidence>
<evidence type="ECO:0000313" key="2">
    <source>
        <dbReference type="Proteomes" id="UP000183832"/>
    </source>
</evidence>
<dbReference type="AlphaFoldDB" id="A0A1J1I4M8"/>
<protein>
    <submittedName>
        <fullName evidence="1">CLUMA_CG008854, isoform A</fullName>
    </submittedName>
</protein>
<dbReference type="EMBL" id="CVRI01000041">
    <property type="protein sequence ID" value="CRK95287.1"/>
    <property type="molecule type" value="Genomic_DNA"/>
</dbReference>
<accession>A0A1J1I4M8</accession>